<dbReference type="EMBL" id="MLKD01000003">
    <property type="protein sequence ID" value="OQE28366.1"/>
    <property type="molecule type" value="Genomic_DNA"/>
</dbReference>
<dbReference type="GO" id="GO:0000981">
    <property type="term" value="F:DNA-binding transcription factor activity, RNA polymerase II-specific"/>
    <property type="evidence" value="ECO:0007669"/>
    <property type="project" value="InterPro"/>
</dbReference>
<keyword evidence="4" id="KW-0804">Transcription</keyword>
<keyword evidence="1" id="KW-0479">Metal-binding</keyword>
<keyword evidence="9" id="KW-1185">Reference proteome</keyword>
<comment type="caution">
    <text evidence="8">The sequence shown here is derived from an EMBL/GenBank/DDBJ whole genome shotgun (WGS) entry which is preliminary data.</text>
</comment>
<evidence type="ECO:0000256" key="1">
    <source>
        <dbReference type="ARBA" id="ARBA00022723"/>
    </source>
</evidence>
<feature type="region of interest" description="Disordered" evidence="6">
    <location>
        <begin position="160"/>
        <end position="206"/>
    </location>
</feature>
<dbReference type="SUPFAM" id="SSF57701">
    <property type="entry name" value="Zn2/Cys6 DNA-binding domain"/>
    <property type="match status" value="1"/>
</dbReference>
<evidence type="ECO:0000259" key="7">
    <source>
        <dbReference type="PROSITE" id="PS50048"/>
    </source>
</evidence>
<evidence type="ECO:0000313" key="9">
    <source>
        <dbReference type="Proteomes" id="UP000191285"/>
    </source>
</evidence>
<keyword evidence="3" id="KW-0238">DNA-binding</keyword>
<dbReference type="OrthoDB" id="2123952at2759"/>
<dbReference type="Gene3D" id="4.10.240.10">
    <property type="entry name" value="Zn(2)-C6 fungal-type DNA-binding domain"/>
    <property type="match status" value="1"/>
</dbReference>
<dbReference type="PANTHER" id="PTHR46910">
    <property type="entry name" value="TRANSCRIPTION FACTOR PDR1"/>
    <property type="match status" value="1"/>
</dbReference>
<dbReference type="Pfam" id="PF04082">
    <property type="entry name" value="Fungal_trans"/>
    <property type="match status" value="1"/>
</dbReference>
<dbReference type="GO" id="GO:0006351">
    <property type="term" value="P:DNA-templated transcription"/>
    <property type="evidence" value="ECO:0007669"/>
    <property type="project" value="InterPro"/>
</dbReference>
<evidence type="ECO:0000256" key="6">
    <source>
        <dbReference type="SAM" id="MobiDB-lite"/>
    </source>
</evidence>
<dbReference type="SMART" id="SM00906">
    <property type="entry name" value="Fungal_trans"/>
    <property type="match status" value="1"/>
</dbReference>
<evidence type="ECO:0000256" key="5">
    <source>
        <dbReference type="ARBA" id="ARBA00023242"/>
    </source>
</evidence>
<dbReference type="CDD" id="cd12148">
    <property type="entry name" value="fungal_TF_MHR"/>
    <property type="match status" value="1"/>
</dbReference>
<dbReference type="PROSITE" id="PS00463">
    <property type="entry name" value="ZN2_CY6_FUNGAL_1"/>
    <property type="match status" value="1"/>
</dbReference>
<feature type="domain" description="Zn(2)-C6 fungal-type" evidence="7">
    <location>
        <begin position="64"/>
        <end position="94"/>
    </location>
</feature>
<dbReference type="InterPro" id="IPR007219">
    <property type="entry name" value="XnlR_reg_dom"/>
</dbReference>
<dbReference type="STRING" id="303698.A0A1V6TQD8"/>
<feature type="region of interest" description="Disordered" evidence="6">
    <location>
        <begin position="713"/>
        <end position="818"/>
    </location>
</feature>
<keyword evidence="5" id="KW-0539">Nucleus</keyword>
<feature type="compositionally biased region" description="Polar residues" evidence="6">
    <location>
        <begin position="171"/>
        <end position="197"/>
    </location>
</feature>
<dbReference type="AlphaFoldDB" id="A0A1V6TQD8"/>
<dbReference type="Pfam" id="PF00172">
    <property type="entry name" value="Zn_clus"/>
    <property type="match status" value="1"/>
</dbReference>
<evidence type="ECO:0000313" key="8">
    <source>
        <dbReference type="EMBL" id="OQE28366.1"/>
    </source>
</evidence>
<dbReference type="InterPro" id="IPR036864">
    <property type="entry name" value="Zn2-C6_fun-type_DNA-bd_sf"/>
</dbReference>
<dbReference type="InterPro" id="IPR050987">
    <property type="entry name" value="AtrR-like"/>
</dbReference>
<dbReference type="SMART" id="SM00066">
    <property type="entry name" value="GAL4"/>
    <property type="match status" value="1"/>
</dbReference>
<feature type="compositionally biased region" description="Polar residues" evidence="6">
    <location>
        <begin position="788"/>
        <end position="798"/>
    </location>
</feature>
<name>A0A1V6TQD8_9EURO</name>
<reference evidence="9" key="1">
    <citation type="journal article" date="2017" name="Nat. Microbiol.">
        <title>Global analysis of biosynthetic gene clusters reveals vast potential of secondary metabolite production in Penicillium species.</title>
        <authorList>
            <person name="Nielsen J.C."/>
            <person name="Grijseels S."/>
            <person name="Prigent S."/>
            <person name="Ji B."/>
            <person name="Dainat J."/>
            <person name="Nielsen K.F."/>
            <person name="Frisvad J.C."/>
            <person name="Workman M."/>
            <person name="Nielsen J."/>
        </authorList>
    </citation>
    <scope>NUCLEOTIDE SEQUENCE [LARGE SCALE GENOMIC DNA]</scope>
    <source>
        <strain evidence="9">IBT 24891</strain>
    </source>
</reference>
<sequence>MDGLGDGDGLGFDMMMNQEPQLFTGYPQDGSHIPGMSAGSIYADDSLAAGDETNDAKRRRIARACDMCRKKKIKCDGKMPKCSHCSNYKTDCVFTQVEKKRNPPKGAKYIEGLENRLGRMESLLRLSGLLSEDDNGKTDLGTLEKRLADRTNALNAARNANKFAAPNANLQTTPGSHNTTPRMESGSSPRTAATSPESQKESETEVEALSDMMCSLVTNNCGETRYIGSSSGFSIFSPKGIQWVNEKTGDTSFQDMISSASVDDNKWMYWKPEIFSDIFARRVFKPLPPKEEALSLFKDFFENFNCVFPLFHEATFMHLVERQYSRDPYEGSGWWASINVVLAIAHRLRVMSNLVPHEEDKKAWLYLKNAMGVLTELTMRNTDLLSVQALLGMSLFLQGTPNPQPAFFLVAAAIRLSHSIGLHKRGSGFGLNPVEIEQRKRVFWIAYCLDKDICLRSGRPPVQDDDDMNVELPSEDPPDNVGNVPLADGKGKFNLFRSLCEFATIESSVYKRLYSAKASKQSDGELLNTIGELDKELEDWKDNIPIDFRPEYEIQVTHGPLLLHVVVLQFSYYNCLTTIHRMSVHHGYWTSRLSNYAIQGLNARPLNPRVFLSAVLCVTAARASINLIKYIPQGDFACVWLILYYPVSALVTLFANILQNPGDARARSDIKLMNVVVNFLSTLVSDESNGSIKRMLGLCGEFERIAKVVLDKAERESHARKKRKAAPDESEQAQRETNETQNASPPPGKATQQAPSTSGPFSPSMFSNNPTASPSRVKQFGNDPSAMPPNTGSSSDLPSNIHAMSGLGQDFPDMLSPDQFGNVPFSEHTPFDASPNIGSFQQPFVPQDLWQMPMTIEWDWADMSTNFPVFGAGGGQPPQ</sequence>
<gene>
    <name evidence="8" type="ORF">PENSTE_c003G04695</name>
</gene>
<evidence type="ECO:0000256" key="4">
    <source>
        <dbReference type="ARBA" id="ARBA00023163"/>
    </source>
</evidence>
<dbReference type="CDD" id="cd00067">
    <property type="entry name" value="GAL4"/>
    <property type="match status" value="1"/>
</dbReference>
<keyword evidence="2" id="KW-0805">Transcription regulation</keyword>
<feature type="compositionally biased region" description="Low complexity" evidence="6">
    <location>
        <begin position="160"/>
        <end position="170"/>
    </location>
</feature>
<proteinExistence type="predicted"/>
<dbReference type="InterPro" id="IPR001138">
    <property type="entry name" value="Zn2Cys6_DnaBD"/>
</dbReference>
<dbReference type="GO" id="GO:0003677">
    <property type="term" value="F:DNA binding"/>
    <property type="evidence" value="ECO:0007669"/>
    <property type="project" value="UniProtKB-KW"/>
</dbReference>
<dbReference type="PROSITE" id="PS50048">
    <property type="entry name" value="ZN2_CY6_FUNGAL_2"/>
    <property type="match status" value="1"/>
</dbReference>
<protein>
    <recommendedName>
        <fullName evidence="7">Zn(2)-C6 fungal-type domain-containing protein</fullName>
    </recommendedName>
</protein>
<dbReference type="GO" id="GO:0008270">
    <property type="term" value="F:zinc ion binding"/>
    <property type="evidence" value="ECO:0007669"/>
    <property type="project" value="InterPro"/>
</dbReference>
<feature type="compositionally biased region" description="Polar residues" evidence="6">
    <location>
        <begin position="750"/>
        <end position="776"/>
    </location>
</feature>
<organism evidence="8 9">
    <name type="scientific">Penicillium steckii</name>
    <dbReference type="NCBI Taxonomy" id="303698"/>
    <lineage>
        <taxon>Eukaryota</taxon>
        <taxon>Fungi</taxon>
        <taxon>Dikarya</taxon>
        <taxon>Ascomycota</taxon>
        <taxon>Pezizomycotina</taxon>
        <taxon>Eurotiomycetes</taxon>
        <taxon>Eurotiomycetidae</taxon>
        <taxon>Eurotiales</taxon>
        <taxon>Aspergillaceae</taxon>
        <taxon>Penicillium</taxon>
    </lineage>
</organism>
<evidence type="ECO:0000256" key="2">
    <source>
        <dbReference type="ARBA" id="ARBA00023015"/>
    </source>
</evidence>
<dbReference type="Proteomes" id="UP000191285">
    <property type="component" value="Unassembled WGS sequence"/>
</dbReference>
<accession>A0A1V6TQD8</accession>
<dbReference type="PANTHER" id="PTHR46910:SF25">
    <property type="entry name" value="ABC-TRANSPORTER-REGULATING TRANSCRIPTION FACTOR"/>
    <property type="match status" value="1"/>
</dbReference>
<evidence type="ECO:0000256" key="3">
    <source>
        <dbReference type="ARBA" id="ARBA00023125"/>
    </source>
</evidence>